<feature type="region of interest" description="Disordered" evidence="1">
    <location>
        <begin position="120"/>
        <end position="139"/>
    </location>
</feature>
<name>A0A8T1QIR2_CARIL</name>
<accession>A0A8T1QIR2</accession>
<gene>
    <name evidence="3" type="ORF">CIPAW_05G121500</name>
    <name evidence="4" type="ORF">I3842_05G118400</name>
</gene>
<feature type="signal peptide" evidence="2">
    <location>
        <begin position="1"/>
        <end position="19"/>
    </location>
</feature>
<evidence type="ECO:0000313" key="3">
    <source>
        <dbReference type="EMBL" id="KAG6654084.1"/>
    </source>
</evidence>
<reference evidence="3" key="1">
    <citation type="submission" date="2020-12" db="EMBL/GenBank/DDBJ databases">
        <title>WGS assembly of Carya illinoinensis cv. Pawnee.</title>
        <authorList>
            <person name="Platts A."/>
            <person name="Shu S."/>
            <person name="Wright S."/>
            <person name="Barry K."/>
            <person name="Edger P."/>
            <person name="Pires J.C."/>
            <person name="Schmutz J."/>
        </authorList>
    </citation>
    <scope>NUCLEOTIDE SEQUENCE</scope>
    <source>
        <tissue evidence="3">Leaf</tissue>
    </source>
</reference>
<protein>
    <recommendedName>
        <fullName evidence="6">Root meristem growth factor 8</fullName>
    </recommendedName>
</protein>
<evidence type="ECO:0000256" key="1">
    <source>
        <dbReference type="SAM" id="MobiDB-lite"/>
    </source>
</evidence>
<comment type="caution">
    <text evidence="3">The sequence shown here is derived from an EMBL/GenBank/DDBJ whole genome shotgun (WGS) entry which is preliminary data.</text>
</comment>
<feature type="chain" id="PRO_5035896162" description="Root meristem growth factor 8" evidence="2">
    <location>
        <begin position="20"/>
        <end position="139"/>
    </location>
</feature>
<dbReference type="EMBL" id="CM031813">
    <property type="protein sequence ID" value="KAG6654084.1"/>
    <property type="molecule type" value="Genomic_DNA"/>
</dbReference>
<reference evidence="4" key="2">
    <citation type="submission" date="2021-01" db="EMBL/GenBank/DDBJ databases">
        <authorList>
            <person name="Lovell J.T."/>
            <person name="Bentley N."/>
            <person name="Bhattarai G."/>
            <person name="Jenkins J.W."/>
            <person name="Sreedasyam A."/>
            <person name="Alarcon Y."/>
            <person name="Bock C."/>
            <person name="Boston L."/>
            <person name="Carlson J."/>
            <person name="Cervantes K."/>
            <person name="Clermont K."/>
            <person name="Krom N."/>
            <person name="Kubenka K."/>
            <person name="Mamidi S."/>
            <person name="Mattison C."/>
            <person name="Monteros M."/>
            <person name="Pisani C."/>
            <person name="Plott C."/>
            <person name="Rajasekar S."/>
            <person name="Rhein H.S."/>
            <person name="Rohla C."/>
            <person name="Song M."/>
            <person name="Hilaire R.S."/>
            <person name="Shu S."/>
            <person name="Wells L."/>
            <person name="Wang X."/>
            <person name="Webber J."/>
            <person name="Heerema R.J."/>
            <person name="Klein P."/>
            <person name="Conner P."/>
            <person name="Grauke L."/>
            <person name="Grimwood J."/>
            <person name="Schmutz J."/>
            <person name="Randall J.J."/>
        </authorList>
    </citation>
    <scope>NUCLEOTIDE SEQUENCE</scope>
    <source>
        <tissue evidence="4">Leaf</tissue>
    </source>
</reference>
<dbReference type="AlphaFoldDB" id="A0A8T1QIR2"/>
<keyword evidence="2" id="KW-0732">Signal</keyword>
<dbReference type="Proteomes" id="UP000811609">
    <property type="component" value="Chromosome 5"/>
</dbReference>
<proteinExistence type="predicted"/>
<evidence type="ECO:0008006" key="6">
    <source>
        <dbReference type="Google" id="ProtNLM"/>
    </source>
</evidence>
<evidence type="ECO:0000256" key="2">
    <source>
        <dbReference type="SAM" id="SignalP"/>
    </source>
</evidence>
<evidence type="ECO:0000313" key="4">
    <source>
        <dbReference type="EMBL" id="KAG6712766.1"/>
    </source>
</evidence>
<keyword evidence="5" id="KW-1185">Reference proteome</keyword>
<dbReference type="EMBL" id="CM031829">
    <property type="protein sequence ID" value="KAG6712766.1"/>
    <property type="molecule type" value="Genomic_DNA"/>
</dbReference>
<dbReference type="Proteomes" id="UP000811246">
    <property type="component" value="Chromosome 5"/>
</dbReference>
<sequence length="139" mass="15636">MKLILLVTAVCVVLVPISALLTPSASLQIQTQPSYEKAANDQLLDQHSLRPVLPRKLRLSEAVKEYGSHDLQSHNDRQLEGRYVITGKSYGKEEVEMQHGKQYWAEGAESLDTSQILTMDYSPVRKRRPVHNKSMPVGP</sequence>
<evidence type="ECO:0000313" key="5">
    <source>
        <dbReference type="Proteomes" id="UP000811609"/>
    </source>
</evidence>
<organism evidence="3 5">
    <name type="scientific">Carya illinoinensis</name>
    <name type="common">Pecan</name>
    <dbReference type="NCBI Taxonomy" id="32201"/>
    <lineage>
        <taxon>Eukaryota</taxon>
        <taxon>Viridiplantae</taxon>
        <taxon>Streptophyta</taxon>
        <taxon>Embryophyta</taxon>
        <taxon>Tracheophyta</taxon>
        <taxon>Spermatophyta</taxon>
        <taxon>Magnoliopsida</taxon>
        <taxon>eudicotyledons</taxon>
        <taxon>Gunneridae</taxon>
        <taxon>Pentapetalae</taxon>
        <taxon>rosids</taxon>
        <taxon>fabids</taxon>
        <taxon>Fagales</taxon>
        <taxon>Juglandaceae</taxon>
        <taxon>Carya</taxon>
    </lineage>
</organism>